<evidence type="ECO:0000256" key="1">
    <source>
        <dbReference type="ARBA" id="ARBA00004141"/>
    </source>
</evidence>
<dbReference type="PANTHER" id="PTHR22601">
    <property type="entry name" value="ISP4 LIKE PROTEIN"/>
    <property type="match status" value="1"/>
</dbReference>
<keyword evidence="11" id="KW-1185">Reference proteome</keyword>
<evidence type="ECO:0000256" key="8">
    <source>
        <dbReference type="SAM" id="Phobius"/>
    </source>
</evidence>
<feature type="transmembrane region" description="Helical" evidence="8">
    <location>
        <begin position="292"/>
        <end position="316"/>
    </location>
</feature>
<feature type="transmembrane region" description="Helical" evidence="8">
    <location>
        <begin position="250"/>
        <end position="271"/>
    </location>
</feature>
<feature type="transmembrane region" description="Helical" evidence="8">
    <location>
        <begin position="412"/>
        <end position="432"/>
    </location>
</feature>
<dbReference type="EMBL" id="CAJNOQ010016717">
    <property type="protein sequence ID" value="CAF1386234.1"/>
    <property type="molecule type" value="Genomic_DNA"/>
</dbReference>
<keyword evidence="2" id="KW-0813">Transport</keyword>
<comment type="subcellular location">
    <subcellularLocation>
        <location evidence="1">Membrane</location>
        <topology evidence="1">Multi-pass membrane protein</topology>
    </subcellularLocation>
</comment>
<evidence type="ECO:0000313" key="10">
    <source>
        <dbReference type="EMBL" id="CAF4281254.1"/>
    </source>
</evidence>
<evidence type="ECO:0000256" key="2">
    <source>
        <dbReference type="ARBA" id="ARBA00022448"/>
    </source>
</evidence>
<evidence type="ECO:0000313" key="11">
    <source>
        <dbReference type="Proteomes" id="UP000663829"/>
    </source>
</evidence>
<dbReference type="GO" id="GO:0016020">
    <property type="term" value="C:membrane"/>
    <property type="evidence" value="ECO:0007669"/>
    <property type="project" value="UniProtKB-SubCell"/>
</dbReference>
<keyword evidence="3 8" id="KW-0812">Transmembrane</keyword>
<proteinExistence type="predicted"/>
<gene>
    <name evidence="9" type="ORF">GPM918_LOCUS32571</name>
    <name evidence="10" type="ORF">SRO942_LOCUS33243</name>
</gene>
<dbReference type="NCBIfam" id="TIGR00728">
    <property type="entry name" value="OPT_sfam"/>
    <property type="match status" value="1"/>
</dbReference>
<feature type="transmembrane region" description="Helical" evidence="8">
    <location>
        <begin position="185"/>
        <end position="205"/>
    </location>
</feature>
<keyword evidence="4" id="KW-0571">Peptide transport</keyword>
<evidence type="ECO:0000313" key="9">
    <source>
        <dbReference type="EMBL" id="CAF1386234.1"/>
    </source>
</evidence>
<dbReference type="Proteomes" id="UP000663829">
    <property type="component" value="Unassembled WGS sequence"/>
</dbReference>
<dbReference type="Proteomes" id="UP000681722">
    <property type="component" value="Unassembled WGS sequence"/>
</dbReference>
<feature type="transmembrane region" description="Helical" evidence="8">
    <location>
        <begin position="336"/>
        <end position="354"/>
    </location>
</feature>
<dbReference type="InterPro" id="IPR004648">
    <property type="entry name" value="Oligpept_transpt"/>
</dbReference>
<accession>A0A815K4B4</accession>
<feature type="transmembrane region" description="Helical" evidence="8">
    <location>
        <begin position="212"/>
        <end position="230"/>
    </location>
</feature>
<keyword evidence="7 8" id="KW-0472">Membrane</keyword>
<sequence>MCMINPNNILLAQLTGTGGLAMGGGTLQFDWLTLTSQLGSPILTPLWAQINILIGFVLACWLFVPIMYYTNVWNFMTFPIADSRFFYLNGSVFQLPGNTQQGAAVPLPKGNRFEISNNNTHPHFYSTVTFVIGNYLFFASLAALITHTIFYYGKDILKHAKTSLQHRQNDIHCLLMSKYSEAPQWLYWIVSTTGFVSGCFICHYGKLMPWEYLYISVPLGILSLLPTGIINAKTNIFIDLTNVTVLVSGLLLPGNVAGNYTFSTYTWLIQNRAMYLLRNLKFAHYMKISPRAIFSIQLIIALLSSAIRYCISQYLMDHIEGIYPSDVFGLNSSYSVMLWLILAGALLPILFWVLQRFYRHNKFLSYIHIPIMFTTIGVIYLQTMSNYPSWLLVGFIFHMVVRKWWWNRYALLFSIAMDIGIQISLFFIYFIFKYEQNVYFPEWYGTDGGTCPLSHANYYGKIP</sequence>
<comment type="caution">
    <text evidence="9">The sequence shown here is derived from an EMBL/GenBank/DDBJ whole genome shotgun (WGS) entry which is preliminary data.</text>
</comment>
<feature type="transmembrane region" description="Helical" evidence="8">
    <location>
        <begin position="47"/>
        <end position="69"/>
    </location>
</feature>
<feature type="transmembrane region" description="Helical" evidence="8">
    <location>
        <begin position="135"/>
        <end position="153"/>
    </location>
</feature>
<dbReference type="GO" id="GO:0035673">
    <property type="term" value="F:oligopeptide transmembrane transporter activity"/>
    <property type="evidence" value="ECO:0007669"/>
    <property type="project" value="InterPro"/>
</dbReference>
<keyword evidence="5" id="KW-0653">Protein transport</keyword>
<dbReference type="Pfam" id="PF03169">
    <property type="entry name" value="OPT"/>
    <property type="match status" value="1"/>
</dbReference>
<dbReference type="EMBL" id="CAJOBC010082121">
    <property type="protein sequence ID" value="CAF4281254.1"/>
    <property type="molecule type" value="Genomic_DNA"/>
</dbReference>
<feature type="transmembrane region" description="Helical" evidence="8">
    <location>
        <begin position="363"/>
        <end position="381"/>
    </location>
</feature>
<evidence type="ECO:0000256" key="4">
    <source>
        <dbReference type="ARBA" id="ARBA00022856"/>
    </source>
</evidence>
<organism evidence="9 11">
    <name type="scientific">Didymodactylos carnosus</name>
    <dbReference type="NCBI Taxonomy" id="1234261"/>
    <lineage>
        <taxon>Eukaryota</taxon>
        <taxon>Metazoa</taxon>
        <taxon>Spiralia</taxon>
        <taxon>Gnathifera</taxon>
        <taxon>Rotifera</taxon>
        <taxon>Eurotatoria</taxon>
        <taxon>Bdelloidea</taxon>
        <taxon>Philodinida</taxon>
        <taxon>Philodinidae</taxon>
        <taxon>Didymodactylos</taxon>
    </lineage>
</organism>
<evidence type="ECO:0000256" key="3">
    <source>
        <dbReference type="ARBA" id="ARBA00022692"/>
    </source>
</evidence>
<dbReference type="GO" id="GO:0015031">
    <property type="term" value="P:protein transport"/>
    <property type="evidence" value="ECO:0007669"/>
    <property type="project" value="UniProtKB-KW"/>
</dbReference>
<dbReference type="InterPro" id="IPR004813">
    <property type="entry name" value="OPT"/>
</dbReference>
<keyword evidence="6 8" id="KW-1133">Transmembrane helix</keyword>
<evidence type="ECO:0000256" key="5">
    <source>
        <dbReference type="ARBA" id="ARBA00022927"/>
    </source>
</evidence>
<evidence type="ECO:0000256" key="6">
    <source>
        <dbReference type="ARBA" id="ARBA00022989"/>
    </source>
</evidence>
<protein>
    <submittedName>
        <fullName evidence="9">Uncharacterized protein</fullName>
    </submittedName>
</protein>
<reference evidence="9" key="1">
    <citation type="submission" date="2021-02" db="EMBL/GenBank/DDBJ databases">
        <authorList>
            <person name="Nowell W R."/>
        </authorList>
    </citation>
    <scope>NUCLEOTIDE SEQUENCE</scope>
</reference>
<dbReference type="AlphaFoldDB" id="A0A815K4B4"/>
<evidence type="ECO:0000256" key="7">
    <source>
        <dbReference type="ARBA" id="ARBA00023136"/>
    </source>
</evidence>
<name>A0A815K4B4_9BILA</name>